<gene>
    <name evidence="2" type="ORF">AFL01nite_17390</name>
</gene>
<dbReference type="PANTHER" id="PTHR39203:SF1">
    <property type="entry name" value="CYTOPLASMIC PROTEIN"/>
    <property type="match status" value="1"/>
</dbReference>
<dbReference type="Gene3D" id="3.10.400.10">
    <property type="entry name" value="Sulfate adenylyltransferase"/>
    <property type="match status" value="1"/>
</dbReference>
<organism evidence="2 3">
    <name type="scientific">Aeromicrobium flavum</name>
    <dbReference type="NCBI Taxonomy" id="416568"/>
    <lineage>
        <taxon>Bacteria</taxon>
        <taxon>Bacillati</taxon>
        <taxon>Actinomycetota</taxon>
        <taxon>Actinomycetes</taxon>
        <taxon>Propionibacteriales</taxon>
        <taxon>Nocardioidaceae</taxon>
        <taxon>Aeromicrobium</taxon>
    </lineage>
</organism>
<proteinExistence type="predicted"/>
<dbReference type="SUPFAM" id="SSF88697">
    <property type="entry name" value="PUA domain-like"/>
    <property type="match status" value="1"/>
</dbReference>
<name>A0A512HVD4_9ACTN</name>
<dbReference type="InterPro" id="IPR009326">
    <property type="entry name" value="DUF984"/>
</dbReference>
<accession>A0A512HVD4</accession>
<dbReference type="Pfam" id="PF04266">
    <property type="entry name" value="ASCH"/>
    <property type="match status" value="1"/>
</dbReference>
<evidence type="ECO:0000313" key="3">
    <source>
        <dbReference type="Proteomes" id="UP000321769"/>
    </source>
</evidence>
<dbReference type="EMBL" id="BJZQ01000007">
    <property type="protein sequence ID" value="GEO89412.1"/>
    <property type="molecule type" value="Genomic_DNA"/>
</dbReference>
<evidence type="ECO:0000259" key="1">
    <source>
        <dbReference type="SMART" id="SM01022"/>
    </source>
</evidence>
<dbReference type="SMART" id="SM01022">
    <property type="entry name" value="ASCH"/>
    <property type="match status" value="1"/>
</dbReference>
<sequence>MRARLNGLVLAGQKRATAGLLREYREEDEEFEHVGERLALLDDDGRQIATIEVTRVEQHPFGEVPWEFAAAEGEGDADIDQWRAGHREFWSSFGTPVEDDETTVCIWFRLV</sequence>
<feature type="domain" description="ASCH" evidence="1">
    <location>
        <begin position="1"/>
        <end position="111"/>
    </location>
</feature>
<keyword evidence="3" id="KW-1185">Reference proteome</keyword>
<dbReference type="InterPro" id="IPR015947">
    <property type="entry name" value="PUA-like_sf"/>
</dbReference>
<dbReference type="InterPro" id="IPR007374">
    <property type="entry name" value="ASCH_domain"/>
</dbReference>
<comment type="caution">
    <text evidence="2">The sequence shown here is derived from an EMBL/GenBank/DDBJ whole genome shotgun (WGS) entry which is preliminary data.</text>
</comment>
<evidence type="ECO:0000313" key="2">
    <source>
        <dbReference type="EMBL" id="GEO89412.1"/>
    </source>
</evidence>
<reference evidence="2 3" key="1">
    <citation type="submission" date="2019-07" db="EMBL/GenBank/DDBJ databases">
        <title>Whole genome shotgun sequence of Aeromicrobium flavum NBRC 107625.</title>
        <authorList>
            <person name="Hosoyama A."/>
            <person name="Uohara A."/>
            <person name="Ohji S."/>
            <person name="Ichikawa N."/>
        </authorList>
    </citation>
    <scope>NUCLEOTIDE SEQUENCE [LARGE SCALE GENOMIC DNA]</scope>
    <source>
        <strain evidence="2 3">NBRC 107625</strain>
    </source>
</reference>
<dbReference type="PANTHER" id="PTHR39203">
    <property type="entry name" value="CYTOPLASMIC PROTEIN-RELATED"/>
    <property type="match status" value="1"/>
</dbReference>
<dbReference type="AlphaFoldDB" id="A0A512HVD4"/>
<dbReference type="Proteomes" id="UP000321769">
    <property type="component" value="Unassembled WGS sequence"/>
</dbReference>
<protein>
    <submittedName>
        <fullName evidence="2">RNA-binding protein</fullName>
    </submittedName>
</protein>